<reference evidence="3 5" key="2">
    <citation type="submission" date="2015-05" db="EMBL/GenBank/DDBJ databases">
        <authorList>
            <person name="Goodhead I."/>
        </authorList>
    </citation>
    <scope>NUCLEOTIDE SEQUENCE [LARGE SCALE GENOMIC DNA]</scope>
    <source>
        <strain evidence="3">B4</strain>
        <strain evidence="5">morsitans</strain>
    </source>
</reference>
<evidence type="ECO:0000313" key="5">
    <source>
        <dbReference type="Proteomes" id="UP000245838"/>
    </source>
</evidence>
<keyword evidence="3" id="KW-0808">Transferase</keyword>
<evidence type="ECO:0000259" key="1">
    <source>
        <dbReference type="Pfam" id="PF00535"/>
    </source>
</evidence>
<dbReference type="PANTHER" id="PTHR43685:SF2">
    <property type="entry name" value="GLYCOSYLTRANSFERASE 2-LIKE DOMAIN-CONTAINING PROTEIN"/>
    <property type="match status" value="1"/>
</dbReference>
<protein>
    <submittedName>
        <fullName evidence="3">Putative glycosyl transferase</fullName>
    </submittedName>
</protein>
<dbReference type="KEGG" id="sgl:SG0982"/>
<gene>
    <name evidence="2" type="ordered locus">SG0982</name>
    <name evidence="3" type="ORF">SGGMMB4_02197</name>
</gene>
<reference evidence="2 4" key="1">
    <citation type="journal article" date="2006" name="Genome Res.">
        <title>Massive genome erosion and functional adaptations provide insights into the symbiotic lifestyle of Sodalis glossinidius in the tsetse host.</title>
        <authorList>
            <person name="Toh H."/>
            <person name="Weiss B.L."/>
            <person name="Perkin S.A.H."/>
            <person name="Yamashita A."/>
            <person name="Oshima K."/>
            <person name="Hattori M."/>
            <person name="Aksoy S."/>
        </authorList>
    </citation>
    <scope>NUCLEOTIDE SEQUENCE [LARGE SCALE GENOMIC DNA]</scope>
    <source>
        <strain evidence="2">Morsitans</strain>
        <strain evidence="4">morsitans</strain>
    </source>
</reference>
<keyword evidence="4" id="KW-1185">Reference proteome</keyword>
<evidence type="ECO:0000313" key="4">
    <source>
        <dbReference type="Proteomes" id="UP000001932"/>
    </source>
</evidence>
<dbReference type="SUPFAM" id="SSF53448">
    <property type="entry name" value="Nucleotide-diphospho-sugar transferases"/>
    <property type="match status" value="1"/>
</dbReference>
<evidence type="ECO:0000313" key="2">
    <source>
        <dbReference type="EMBL" id="BAE74257.1"/>
    </source>
</evidence>
<dbReference type="Pfam" id="PF00535">
    <property type="entry name" value="Glycos_transf_2"/>
    <property type="match status" value="1"/>
</dbReference>
<accession>Q2NUB8</accession>
<dbReference type="AlphaFoldDB" id="Q2NUB8"/>
<dbReference type="HOGENOM" id="CLU_924063_0_0_6"/>
<dbReference type="EMBL" id="AP008232">
    <property type="protein sequence ID" value="BAE74257.1"/>
    <property type="molecule type" value="Genomic_DNA"/>
</dbReference>
<dbReference type="InterPro" id="IPR029044">
    <property type="entry name" value="Nucleotide-diphossugar_trans"/>
</dbReference>
<dbReference type="Proteomes" id="UP000245838">
    <property type="component" value="Chromosome sggmmb4_Chromosome"/>
</dbReference>
<dbReference type="CAZy" id="GT2">
    <property type="family name" value="Glycosyltransferase Family 2"/>
</dbReference>
<sequence length="311" mass="36408">MIPPRKNMSVVVPIYNSSSYIEQTLKSIQDSCEGYEIEAILVDDKSKNIEAVKIILEKFPFAMLIEKEEKSNAAHSRNIGFEKSQYEKVFFLDSDDCFTSQYILNRNLLMDENEYGVYFGGYTTVVNNRKIISPRPVYQNGDMRDYLFLQRGDFRTSTVSIDKKYHKGTVFDPEMKKHQDWGLGIRCYDAKERIYYDDSTYMIIHEGRNDQMSASMNIEASEYFVQNYLSDKKHLLNFVEVHIIRAICNKDDKALKFFFRLIDEISLSGKKKLIFDVFRVGSKKGVIEVTSPALYALRRLKKRFSKKTVRY</sequence>
<evidence type="ECO:0000313" key="3">
    <source>
        <dbReference type="EMBL" id="CRL44843.1"/>
    </source>
</evidence>
<dbReference type="InterPro" id="IPR050834">
    <property type="entry name" value="Glycosyltransf_2"/>
</dbReference>
<dbReference type="eggNOG" id="COG1215">
    <property type="taxonomic scope" value="Bacteria"/>
</dbReference>
<proteinExistence type="predicted"/>
<dbReference type="GO" id="GO:0016740">
    <property type="term" value="F:transferase activity"/>
    <property type="evidence" value="ECO:0007669"/>
    <property type="project" value="UniProtKB-KW"/>
</dbReference>
<dbReference type="Proteomes" id="UP000001932">
    <property type="component" value="Chromosome"/>
</dbReference>
<dbReference type="STRING" id="343509.SG0982"/>
<name>Q2NUB8_SODGM</name>
<dbReference type="EMBL" id="LN854557">
    <property type="protein sequence ID" value="CRL44843.1"/>
    <property type="molecule type" value="Genomic_DNA"/>
</dbReference>
<organism evidence="2 4">
    <name type="scientific">Sodalis glossinidius (strain morsitans)</name>
    <dbReference type="NCBI Taxonomy" id="343509"/>
    <lineage>
        <taxon>Bacteria</taxon>
        <taxon>Pseudomonadati</taxon>
        <taxon>Pseudomonadota</taxon>
        <taxon>Gammaproteobacteria</taxon>
        <taxon>Enterobacterales</taxon>
        <taxon>Bruguierivoracaceae</taxon>
        <taxon>Sodalis</taxon>
    </lineage>
</organism>
<dbReference type="CDD" id="cd00761">
    <property type="entry name" value="Glyco_tranf_GTA_type"/>
    <property type="match status" value="1"/>
</dbReference>
<dbReference type="InterPro" id="IPR001173">
    <property type="entry name" value="Glyco_trans_2-like"/>
</dbReference>
<dbReference type="PANTHER" id="PTHR43685">
    <property type="entry name" value="GLYCOSYLTRANSFERASE"/>
    <property type="match status" value="1"/>
</dbReference>
<feature type="domain" description="Glycosyltransferase 2-like" evidence="1">
    <location>
        <begin position="9"/>
        <end position="136"/>
    </location>
</feature>
<dbReference type="Gene3D" id="3.90.550.10">
    <property type="entry name" value="Spore Coat Polysaccharide Biosynthesis Protein SpsA, Chain A"/>
    <property type="match status" value="1"/>
</dbReference>